<evidence type="ECO:0000256" key="1">
    <source>
        <dbReference type="ARBA" id="ARBA00007401"/>
    </source>
</evidence>
<evidence type="ECO:0000256" key="3">
    <source>
        <dbReference type="ARBA" id="ARBA00023295"/>
    </source>
</evidence>
<proteinExistence type="inferred from homology"/>
<evidence type="ECO:0000313" key="9">
    <source>
        <dbReference type="Proteomes" id="UP000236728"/>
    </source>
</evidence>
<dbReference type="PANTHER" id="PTHR42732:SF1">
    <property type="entry name" value="BETA-MANNOSIDASE"/>
    <property type="match status" value="1"/>
</dbReference>
<dbReference type="InterPro" id="IPR017853">
    <property type="entry name" value="GH"/>
</dbReference>
<keyword evidence="9" id="KW-1185">Reference proteome</keyword>
<dbReference type="InterPro" id="IPR036156">
    <property type="entry name" value="Beta-gal/glucu_dom_sf"/>
</dbReference>
<dbReference type="GO" id="GO:0004553">
    <property type="term" value="F:hydrolase activity, hydrolyzing O-glycosyl compounds"/>
    <property type="evidence" value="ECO:0007669"/>
    <property type="project" value="InterPro"/>
</dbReference>
<dbReference type="SUPFAM" id="SSF49785">
    <property type="entry name" value="Galactose-binding domain-like"/>
    <property type="match status" value="1"/>
</dbReference>
<dbReference type="InterPro" id="IPR013783">
    <property type="entry name" value="Ig-like_fold"/>
</dbReference>
<dbReference type="InterPro" id="IPR032311">
    <property type="entry name" value="DUF4982"/>
</dbReference>
<dbReference type="Pfam" id="PF00703">
    <property type="entry name" value="Glyco_hydro_2"/>
    <property type="match status" value="1"/>
</dbReference>
<dbReference type="Gene3D" id="2.60.40.10">
    <property type="entry name" value="Immunoglobulins"/>
    <property type="match status" value="3"/>
</dbReference>
<evidence type="ECO:0000259" key="6">
    <source>
        <dbReference type="Pfam" id="PF02836"/>
    </source>
</evidence>
<dbReference type="AlphaFoldDB" id="A0A1H6C395"/>
<gene>
    <name evidence="8" type="ORF">SAMN05421819_4191</name>
</gene>
<dbReference type="PRINTS" id="PR00132">
    <property type="entry name" value="GLHYDRLASE2"/>
</dbReference>
<name>A0A1H6C395_9BACT</name>
<feature type="domain" description="Glycoside hydrolase family 2 catalytic" evidence="6">
    <location>
        <begin position="360"/>
        <end position="677"/>
    </location>
</feature>
<dbReference type="Pfam" id="PF10518">
    <property type="entry name" value="TAT_signal"/>
    <property type="match status" value="1"/>
</dbReference>
<dbReference type="InterPro" id="IPR006102">
    <property type="entry name" value="Ig-like_GH2"/>
</dbReference>
<evidence type="ECO:0000256" key="4">
    <source>
        <dbReference type="SAM" id="MobiDB-lite"/>
    </source>
</evidence>
<feature type="domain" description="DUF4982" evidence="7">
    <location>
        <begin position="701"/>
        <end position="759"/>
    </location>
</feature>
<dbReference type="EMBL" id="FNVA01000008">
    <property type="protein sequence ID" value="SEG67115.1"/>
    <property type="molecule type" value="Genomic_DNA"/>
</dbReference>
<organism evidence="8 9">
    <name type="scientific">Bryocella elongata</name>
    <dbReference type="NCBI Taxonomy" id="863522"/>
    <lineage>
        <taxon>Bacteria</taxon>
        <taxon>Pseudomonadati</taxon>
        <taxon>Acidobacteriota</taxon>
        <taxon>Terriglobia</taxon>
        <taxon>Terriglobales</taxon>
        <taxon>Acidobacteriaceae</taxon>
        <taxon>Bryocella</taxon>
    </lineage>
</organism>
<dbReference type="Pfam" id="PF16355">
    <property type="entry name" value="DUF4982"/>
    <property type="match status" value="1"/>
</dbReference>
<dbReference type="Pfam" id="PF02836">
    <property type="entry name" value="Glyco_hydro_2_C"/>
    <property type="match status" value="1"/>
</dbReference>
<sequence length="883" mass="98607">MPDAVSFRCLGFVVSSNFSSLDVRNLQLKRLSSKKRGSHQIFTHDGGISHMNRRTFLKSSASAAALAALPFPALASAQQAERSATHDLVLDSNWEFYRGPLDGRQQVWHSEELVTWEKVSLPHCFNHYDACDPDAPAYRGLGWYRTRLAVANPYSNGRTLLHVEGAGQQAEVWLGGTKIAEHIGGYDEWMVDITDHTSALKPNEPLQLAILCDNGRNIDRMPSDQSDFTLYGGLYRPVHLIYLPAVSLEAVHTHIDFEPDKPAAISITARLYAPQPATGELDLTITLLDPAGRTVHTQHVTRAPWQGEIELTSTTIKAPKLWSPGEPNLYRCEVTLGTGADTTSASHHFGIRHTRWQDHGPFFLNGQRLLLKGSQRHEDHAGTAAAMSAELIREEFRLLKAMGANIVRLGHYQQRALVLELCDELGLFVWEELCWCRSGIVSETFEAMGKRMLHTLIDQHRNHPSVLIWGLGNEDDWPTEININDHEAIRRYMTELRDLAHAQDPTRMTGYRRGDFVKDIPDVYSPSIWAGWYSGVYTDYAPALEKARNIVPHLLHVEWGADSHAGRFAEEPDPAIAHVPPSSDPAEKGLAYKPSGGDARVSKDGTWTETYACDLFEWYLRTIDNTPWLTGALQWCFKDFTTPLRVENPVPRVNQKGLITRDMQPKEGYFVFQSWWSQKPMLRLFGHNWPVRWGAENQPRLVRVYSNCPEVELFVNGVSAGKRKRDPNDFPCAGLRWNAIFRPGDNELRAVAHTHDGQQLTDTIRFRYETRPWGKPAKLALQLHSLSGNIATVEAELLDTNGVRCLDSRAQVRFALAGNGRLLDNLGTPTGSRVVQLYNGHAHISVATTSPAVISVSTQDLPPAFLTLAGALAAHSVGGSNAS</sequence>
<dbReference type="InterPro" id="IPR051913">
    <property type="entry name" value="GH2_Domain-Containing"/>
</dbReference>
<evidence type="ECO:0000313" key="8">
    <source>
        <dbReference type="EMBL" id="SEG67115.1"/>
    </source>
</evidence>
<dbReference type="InterPro" id="IPR008979">
    <property type="entry name" value="Galactose-bd-like_sf"/>
</dbReference>
<keyword evidence="3" id="KW-0326">Glycosidase</keyword>
<feature type="domain" description="Glycoside hydrolase family 2 immunoglobulin-like beta-sandwich" evidence="5">
    <location>
        <begin position="248"/>
        <end position="352"/>
    </location>
</feature>
<comment type="similarity">
    <text evidence="1">Belongs to the glycosyl hydrolase 2 family.</text>
</comment>
<dbReference type="PROSITE" id="PS51318">
    <property type="entry name" value="TAT"/>
    <property type="match status" value="1"/>
</dbReference>
<keyword evidence="2" id="KW-0378">Hydrolase</keyword>
<evidence type="ECO:0000256" key="2">
    <source>
        <dbReference type="ARBA" id="ARBA00022801"/>
    </source>
</evidence>
<dbReference type="GO" id="GO:0005975">
    <property type="term" value="P:carbohydrate metabolic process"/>
    <property type="evidence" value="ECO:0007669"/>
    <property type="project" value="InterPro"/>
</dbReference>
<dbReference type="InterPro" id="IPR006101">
    <property type="entry name" value="Glyco_hydro_2"/>
</dbReference>
<evidence type="ECO:0000259" key="7">
    <source>
        <dbReference type="Pfam" id="PF16355"/>
    </source>
</evidence>
<protein>
    <submittedName>
        <fullName evidence="8">Beta-galactosidase</fullName>
    </submittedName>
</protein>
<dbReference type="SUPFAM" id="SSF49303">
    <property type="entry name" value="beta-Galactosidase/glucuronidase domain"/>
    <property type="match status" value="1"/>
</dbReference>
<dbReference type="Proteomes" id="UP000236728">
    <property type="component" value="Unassembled WGS sequence"/>
</dbReference>
<dbReference type="Gene3D" id="3.20.20.80">
    <property type="entry name" value="Glycosidases"/>
    <property type="match status" value="1"/>
</dbReference>
<dbReference type="SUPFAM" id="SSF51445">
    <property type="entry name" value="(Trans)glycosidases"/>
    <property type="match status" value="1"/>
</dbReference>
<accession>A0A1H6C395</accession>
<dbReference type="InterPro" id="IPR006311">
    <property type="entry name" value="TAT_signal"/>
</dbReference>
<dbReference type="InterPro" id="IPR006103">
    <property type="entry name" value="Glyco_hydro_2_cat"/>
</dbReference>
<reference evidence="8 9" key="1">
    <citation type="submission" date="2016-10" db="EMBL/GenBank/DDBJ databases">
        <authorList>
            <person name="de Groot N.N."/>
        </authorList>
    </citation>
    <scope>NUCLEOTIDE SEQUENCE [LARGE SCALE GENOMIC DNA]</scope>
    <source>
        <strain evidence="8 9">DSM 22489</strain>
    </source>
</reference>
<dbReference type="Gene3D" id="2.60.120.260">
    <property type="entry name" value="Galactose-binding domain-like"/>
    <property type="match status" value="1"/>
</dbReference>
<dbReference type="PANTHER" id="PTHR42732">
    <property type="entry name" value="BETA-GALACTOSIDASE"/>
    <property type="match status" value="1"/>
</dbReference>
<feature type="region of interest" description="Disordered" evidence="4">
    <location>
        <begin position="573"/>
        <end position="597"/>
    </location>
</feature>
<evidence type="ECO:0000259" key="5">
    <source>
        <dbReference type="Pfam" id="PF00703"/>
    </source>
</evidence>
<dbReference type="InterPro" id="IPR019546">
    <property type="entry name" value="TAT_signal_bac_arc"/>
</dbReference>